<evidence type="ECO:0000313" key="1">
    <source>
        <dbReference type="EMBL" id="UXH44426.1"/>
    </source>
</evidence>
<keyword evidence="2" id="KW-1185">Reference proteome</keyword>
<name>A0ACD4C7Y1_9BACI</name>
<accession>A0ACD4C7Y1</accession>
<sequence>MKNYIKNILRVGDEKMIYQKYTEVLLRLHESYHQLVLMKFNNVEDFNTDYWLTQIDEQFRDKILFTRYQALDNTYYFKPQFKFYDSKKYGVFFIEYRSYTGKISKNIFNNTVKYISYLKRTFYDEKLEEKLSNLVKPNSNNQFWNAKQSLFDFYVSTGNRYHNLYGGDATHYNLILDLLEHSNYINCLRIWRGDDIIDLIEDDDERDALTTLSLLMFEQEVNYGRYEFQQNTNFFKDESKKKYYRSRDMLMGFINMAFSDTKRFNDYPHWEKANNQKAYPHFGKGEKLGFKNLNDSYLVYFTEFNKEKKYKDVKSLMEVNNYLFEFRSFVRNSGQNPHFNGLTL</sequence>
<reference evidence="1" key="1">
    <citation type="submission" date="2022-09" db="EMBL/GenBank/DDBJ databases">
        <title>Complete genome sequence of Rossellomorea vietnamensis strain RL-WG62, a newly isolated PGPR with the potential for plant salinity stress alleviation.</title>
        <authorList>
            <person name="Ren L."/>
            <person name="Wang G."/>
            <person name="Hu H."/>
        </authorList>
    </citation>
    <scope>NUCLEOTIDE SEQUENCE</scope>
    <source>
        <strain evidence="1">RL-WG62</strain>
    </source>
</reference>
<evidence type="ECO:0000313" key="2">
    <source>
        <dbReference type="Proteomes" id="UP001064027"/>
    </source>
</evidence>
<organism evidence="1 2">
    <name type="scientific">Rossellomorea vietnamensis</name>
    <dbReference type="NCBI Taxonomy" id="218284"/>
    <lineage>
        <taxon>Bacteria</taxon>
        <taxon>Bacillati</taxon>
        <taxon>Bacillota</taxon>
        <taxon>Bacilli</taxon>
        <taxon>Bacillales</taxon>
        <taxon>Bacillaceae</taxon>
        <taxon>Rossellomorea</taxon>
    </lineage>
</organism>
<dbReference type="Proteomes" id="UP001064027">
    <property type="component" value="Chromosome"/>
</dbReference>
<protein>
    <submittedName>
        <fullName evidence="1">Uncharacterized protein</fullName>
    </submittedName>
</protein>
<gene>
    <name evidence="1" type="ORF">N5C46_22885</name>
</gene>
<dbReference type="EMBL" id="CP104558">
    <property type="protein sequence ID" value="UXH44426.1"/>
    <property type="molecule type" value="Genomic_DNA"/>
</dbReference>
<proteinExistence type="predicted"/>